<evidence type="ECO:0008006" key="12">
    <source>
        <dbReference type="Google" id="ProtNLM"/>
    </source>
</evidence>
<keyword evidence="5" id="KW-0560">Oxidoreductase</keyword>
<gene>
    <name evidence="10" type="ORF">FLONG3_5153</name>
</gene>
<dbReference type="PANTHER" id="PTHR33711">
    <property type="entry name" value="DIOXYGENASE, PUTATIVE (AFU_ORTHOLOGUE AFUA_2G02910)-RELATED"/>
    <property type="match status" value="1"/>
</dbReference>
<dbReference type="CDD" id="cd03461">
    <property type="entry name" value="1_2-HQD"/>
    <property type="match status" value="1"/>
</dbReference>
<dbReference type="AlphaFoldDB" id="A0A395SW72"/>
<reference evidence="10 11" key="1">
    <citation type="journal article" date="2018" name="PLoS Pathog.">
        <title>Evolution of structural diversity of trichothecenes, a family of toxins produced by plant pathogenic and entomopathogenic fungi.</title>
        <authorList>
            <person name="Proctor R.H."/>
            <person name="McCormick S.P."/>
            <person name="Kim H.S."/>
            <person name="Cardoza R.E."/>
            <person name="Stanley A.M."/>
            <person name="Lindo L."/>
            <person name="Kelly A."/>
            <person name="Brown D.W."/>
            <person name="Lee T."/>
            <person name="Vaughan M.M."/>
            <person name="Alexander N.J."/>
            <person name="Busman M."/>
            <person name="Gutierrez S."/>
        </authorList>
    </citation>
    <scope>NUCLEOTIDE SEQUENCE [LARGE SCALE GENOMIC DNA]</scope>
    <source>
        <strain evidence="10 11">NRRL 20695</strain>
    </source>
</reference>
<comment type="cofactor">
    <cofactor evidence="1">
        <name>Fe(3+)</name>
        <dbReference type="ChEBI" id="CHEBI:29034"/>
    </cofactor>
</comment>
<keyword evidence="11" id="KW-1185">Reference proteome</keyword>
<dbReference type="InterPro" id="IPR015889">
    <property type="entry name" value="Intradiol_dOase_core"/>
</dbReference>
<keyword evidence="4" id="KW-0223">Dioxygenase</keyword>
<keyword evidence="3" id="KW-0479">Metal-binding</keyword>
<dbReference type="STRING" id="694270.A0A395SW72"/>
<evidence type="ECO:0000256" key="1">
    <source>
        <dbReference type="ARBA" id="ARBA00001965"/>
    </source>
</evidence>
<dbReference type="SUPFAM" id="SSF49482">
    <property type="entry name" value="Aromatic compound dioxygenase"/>
    <property type="match status" value="1"/>
</dbReference>
<evidence type="ECO:0000256" key="3">
    <source>
        <dbReference type="ARBA" id="ARBA00022723"/>
    </source>
</evidence>
<evidence type="ECO:0000256" key="4">
    <source>
        <dbReference type="ARBA" id="ARBA00022964"/>
    </source>
</evidence>
<evidence type="ECO:0000259" key="8">
    <source>
        <dbReference type="Pfam" id="PF00775"/>
    </source>
</evidence>
<evidence type="ECO:0000256" key="6">
    <source>
        <dbReference type="ARBA" id="ARBA00023004"/>
    </source>
</evidence>
<feature type="domain" description="Catechol dioxygenase N-terminal" evidence="9">
    <location>
        <begin position="101"/>
        <end position="169"/>
    </location>
</feature>
<feature type="domain" description="Intradiol ring-cleavage dioxygenases" evidence="8">
    <location>
        <begin position="184"/>
        <end position="362"/>
    </location>
</feature>
<organism evidence="10 11">
    <name type="scientific">Fusarium longipes</name>
    <dbReference type="NCBI Taxonomy" id="694270"/>
    <lineage>
        <taxon>Eukaryota</taxon>
        <taxon>Fungi</taxon>
        <taxon>Dikarya</taxon>
        <taxon>Ascomycota</taxon>
        <taxon>Pezizomycotina</taxon>
        <taxon>Sordariomycetes</taxon>
        <taxon>Hypocreomycetidae</taxon>
        <taxon>Hypocreales</taxon>
        <taxon>Nectriaceae</taxon>
        <taxon>Fusarium</taxon>
    </lineage>
</organism>
<dbReference type="InterPro" id="IPR007535">
    <property type="entry name" value="Catechol_dOase_N"/>
</dbReference>
<dbReference type="InterPro" id="IPR039390">
    <property type="entry name" value="1_2-HQD/HQD"/>
</dbReference>
<feature type="region of interest" description="Disordered" evidence="7">
    <location>
        <begin position="55"/>
        <end position="82"/>
    </location>
</feature>
<protein>
    <recommendedName>
        <fullName evidence="12">Catechol dioxygenase</fullName>
    </recommendedName>
</protein>
<keyword evidence="6" id="KW-0408">Iron</keyword>
<dbReference type="InterPro" id="IPR050770">
    <property type="entry name" value="Intradiol_RC_Dioxygenase"/>
</dbReference>
<evidence type="ECO:0000256" key="5">
    <source>
        <dbReference type="ARBA" id="ARBA00023002"/>
    </source>
</evidence>
<dbReference type="Pfam" id="PF04444">
    <property type="entry name" value="Dioxygenase_N"/>
    <property type="match status" value="1"/>
</dbReference>
<evidence type="ECO:0000256" key="2">
    <source>
        <dbReference type="ARBA" id="ARBA00007825"/>
    </source>
</evidence>
<comment type="caution">
    <text evidence="10">The sequence shown here is derived from an EMBL/GenBank/DDBJ whole genome shotgun (WGS) entry which is preliminary data.</text>
</comment>
<feature type="compositionally biased region" description="Polar residues" evidence="7">
    <location>
        <begin position="59"/>
        <end position="82"/>
    </location>
</feature>
<dbReference type="GO" id="GO:0008199">
    <property type="term" value="F:ferric iron binding"/>
    <property type="evidence" value="ECO:0007669"/>
    <property type="project" value="InterPro"/>
</dbReference>
<evidence type="ECO:0000256" key="7">
    <source>
        <dbReference type="SAM" id="MobiDB-lite"/>
    </source>
</evidence>
<dbReference type="EMBL" id="PXOG01000111">
    <property type="protein sequence ID" value="RGP76713.1"/>
    <property type="molecule type" value="Genomic_DNA"/>
</dbReference>
<dbReference type="InterPro" id="IPR000627">
    <property type="entry name" value="Intradiol_dOase_C"/>
</dbReference>
<dbReference type="GO" id="GO:0018576">
    <property type="term" value="F:catechol 1,2-dioxygenase activity"/>
    <property type="evidence" value="ECO:0007669"/>
    <property type="project" value="InterPro"/>
</dbReference>
<dbReference type="GO" id="GO:0009712">
    <property type="term" value="P:catechol-containing compound metabolic process"/>
    <property type="evidence" value="ECO:0007669"/>
    <property type="project" value="InterPro"/>
</dbReference>
<sequence length="383" mass="42905">MIHGPAPSIIPGYGNGKQSARATLDYLKCLDLHPLSYQFTSSLLIALKDTPDSIVSPHRTPSQSLTMSNGTNGTNGASAQSKFDPNFTDHVIGLMSPETEPRQREILTSLIRHMHDFCREVELKQEEWIIGVNYINSLGQAYKKNRNETWRVCDILGIESLVDEINHKVVTDGGKAPTSSSILGPFWSPETPFRELGGSVVQDMPKDGQLTFFHGVIRDVDTGKGIPNAVFDMWQASTNGKYDAHDPENQSRHNLRGKFRTDQDGKFWFYCLKPTEYAIDTSGPSSELLRIMGRHPYRPAHIHIMVTHDDYLGVTAQLYPSDDPYLETDTACAVKDDLVLDFKPAKDDPKGAVLDVEYNINLASKKYKPDNTMLMQNANQDKF</sequence>
<comment type="similarity">
    <text evidence="2">Belongs to the intradiol ring-cleavage dioxygenase family.</text>
</comment>
<evidence type="ECO:0000313" key="11">
    <source>
        <dbReference type="Proteomes" id="UP000266234"/>
    </source>
</evidence>
<dbReference type="Proteomes" id="UP000266234">
    <property type="component" value="Unassembled WGS sequence"/>
</dbReference>
<evidence type="ECO:0000313" key="10">
    <source>
        <dbReference type="EMBL" id="RGP76713.1"/>
    </source>
</evidence>
<evidence type="ECO:0000259" key="9">
    <source>
        <dbReference type="Pfam" id="PF04444"/>
    </source>
</evidence>
<dbReference type="Gene3D" id="2.60.130.10">
    <property type="entry name" value="Aromatic compound dioxygenase"/>
    <property type="match status" value="1"/>
</dbReference>
<name>A0A395SW72_9HYPO</name>
<accession>A0A395SW72</accession>
<proteinExistence type="inferred from homology"/>
<dbReference type="Pfam" id="PF00775">
    <property type="entry name" value="Dioxygenase_C"/>
    <property type="match status" value="1"/>
</dbReference>
<dbReference type="OrthoDB" id="5238185at2759"/>
<dbReference type="PANTHER" id="PTHR33711:SF5">
    <property type="entry name" value="INTRADIOL RING-CLEAVAGE DIOXYGENASE PRCA"/>
    <property type="match status" value="1"/>
</dbReference>